<dbReference type="AlphaFoldDB" id="A0A4U3F9J1"/>
<keyword evidence="8" id="KW-1185">Reference proteome</keyword>
<dbReference type="EMBL" id="JACYNN010000025">
    <property type="protein sequence ID" value="MBD8108793.1"/>
    <property type="molecule type" value="Genomic_DNA"/>
</dbReference>
<protein>
    <submittedName>
        <fullName evidence="5">SDR family NAD(P)-dependent oxidoreductase</fullName>
    </submittedName>
    <submittedName>
        <fullName evidence="6">Short-chain dehydrogenase/reductase</fullName>
    </submittedName>
</protein>
<dbReference type="PRINTS" id="PR00080">
    <property type="entry name" value="SDRFAMILY"/>
</dbReference>
<dbReference type="GO" id="GO:0016491">
    <property type="term" value="F:oxidoreductase activity"/>
    <property type="evidence" value="ECO:0007669"/>
    <property type="project" value="UniProtKB-KW"/>
</dbReference>
<dbReference type="STRING" id="1219360.GCA_001571305_00153"/>
<evidence type="ECO:0000313" key="7">
    <source>
        <dbReference type="Proteomes" id="UP000306393"/>
    </source>
</evidence>
<evidence type="ECO:0000259" key="4">
    <source>
        <dbReference type="SMART" id="SM00822"/>
    </source>
</evidence>
<dbReference type="InterPro" id="IPR051911">
    <property type="entry name" value="SDR_oxidoreductase"/>
</dbReference>
<dbReference type="SMART" id="SM00822">
    <property type="entry name" value="PKS_KR"/>
    <property type="match status" value="1"/>
</dbReference>
<dbReference type="Gene3D" id="3.40.50.720">
    <property type="entry name" value="NAD(P)-binding Rossmann-like Domain"/>
    <property type="match status" value="1"/>
</dbReference>
<dbReference type="RefSeq" id="WP_137269298.1">
    <property type="nucleotide sequence ID" value="NZ_JACYNM010000025.1"/>
</dbReference>
<evidence type="ECO:0000256" key="2">
    <source>
        <dbReference type="ARBA" id="ARBA00023002"/>
    </source>
</evidence>
<evidence type="ECO:0000256" key="1">
    <source>
        <dbReference type="ARBA" id="ARBA00006484"/>
    </source>
</evidence>
<dbReference type="InterPro" id="IPR036291">
    <property type="entry name" value="NAD(P)-bd_dom_sf"/>
</dbReference>
<gene>
    <name evidence="6" type="ORF">EpCFBP13511_12040</name>
    <name evidence="5" type="ORF">IFT93_20645</name>
</gene>
<evidence type="ECO:0000313" key="8">
    <source>
        <dbReference type="Proteomes" id="UP000661012"/>
    </source>
</evidence>
<keyword evidence="2" id="KW-0560">Oxidoreductase</keyword>
<sequence length="275" mass="29664">MSKVWFITGATRGIGADIAKAALAAGDKVVATGRQKESVTRALGSSEHLLALSLDVTDEQQAQATVQAAISHFKQIDIVVNNAGFAVLGALEETTNAKVRRQFDTNVFGLLNVTRAVLPVMRARKSGHIFNLSSLAGFYGDAGVSSYCGTKFAVEGISESLAKEVASLGIHVTIVEPGYFRTEFLTENSVVYTDNIIAAYDATSGETRRATRAVDGKQANDPKKLAQALLRLANEQQPPLRFTAGADATEIYDRVLVEKKHELDLWRTLSDSLTF</sequence>
<dbReference type="CDD" id="cd05374">
    <property type="entry name" value="17beta-HSD-like_SDR_c"/>
    <property type="match status" value="1"/>
</dbReference>
<dbReference type="Pfam" id="PF00106">
    <property type="entry name" value="adh_short"/>
    <property type="match status" value="1"/>
</dbReference>
<dbReference type="PANTHER" id="PTHR43976:SF16">
    <property type="entry name" value="SHORT-CHAIN DEHYDROGENASE_REDUCTASE FAMILY PROTEIN"/>
    <property type="match status" value="1"/>
</dbReference>
<name>A0A4U3F9J1_9GAMM</name>
<reference evidence="6 7" key="1">
    <citation type="journal article" date="2019" name="Sci. Rep.">
        <title>Differences in resource use lead to coexistence of seed-transmitted microbial populations.</title>
        <authorList>
            <person name="Torres-Cortes G."/>
            <person name="Garcia B.J."/>
            <person name="Compant S."/>
            <person name="Rezki S."/>
            <person name="Jones P."/>
            <person name="Preveaux A."/>
            <person name="Briand M."/>
            <person name="Roulet A."/>
            <person name="Bouchez O."/>
            <person name="Jacobson D."/>
            <person name="Barret M."/>
        </authorList>
    </citation>
    <scope>NUCLEOTIDE SEQUENCE [LARGE SCALE GENOMIC DNA]</scope>
    <source>
        <strain evidence="6 7">CFBP13511</strain>
    </source>
</reference>
<proteinExistence type="inferred from homology"/>
<evidence type="ECO:0000313" key="5">
    <source>
        <dbReference type="EMBL" id="MBD8108793.1"/>
    </source>
</evidence>
<dbReference type="OrthoDB" id="9775296at2"/>
<dbReference type="PROSITE" id="PS00061">
    <property type="entry name" value="ADH_SHORT"/>
    <property type="match status" value="1"/>
</dbReference>
<dbReference type="Proteomes" id="UP000661012">
    <property type="component" value="Unassembled WGS sequence"/>
</dbReference>
<evidence type="ECO:0000313" key="6">
    <source>
        <dbReference type="EMBL" id="TKJ90004.1"/>
    </source>
</evidence>
<dbReference type="InterPro" id="IPR002347">
    <property type="entry name" value="SDR_fam"/>
</dbReference>
<organism evidence="6 7">
    <name type="scientific">Erwinia persicina</name>
    <dbReference type="NCBI Taxonomy" id="55211"/>
    <lineage>
        <taxon>Bacteria</taxon>
        <taxon>Pseudomonadati</taxon>
        <taxon>Pseudomonadota</taxon>
        <taxon>Gammaproteobacteria</taxon>
        <taxon>Enterobacterales</taxon>
        <taxon>Erwiniaceae</taxon>
        <taxon>Erwinia</taxon>
    </lineage>
</organism>
<dbReference type="PRINTS" id="PR00081">
    <property type="entry name" value="GDHRDH"/>
</dbReference>
<comment type="caution">
    <text evidence="6">The sequence shown here is derived from an EMBL/GenBank/DDBJ whole genome shotgun (WGS) entry which is preliminary data.</text>
</comment>
<comment type="similarity">
    <text evidence="1 3">Belongs to the short-chain dehydrogenases/reductases (SDR) family.</text>
</comment>
<reference evidence="5 8" key="2">
    <citation type="journal article" date="2020" name="FEMS Microbiol. Ecol.">
        <title>Temporal dynamics of bacterial communities during seed development and maturation.</title>
        <authorList>
            <person name="Chesneau G."/>
            <person name="Torres-Cortes G."/>
            <person name="Briand M."/>
            <person name="Darrasse A."/>
            <person name="Preveaux A."/>
            <person name="Marais C."/>
            <person name="Jacques M.A."/>
            <person name="Shade A."/>
            <person name="Barret M."/>
        </authorList>
    </citation>
    <scope>NUCLEOTIDE SEQUENCE [LARGE SCALE GENOMIC DNA]</scope>
    <source>
        <strain evidence="5 8">CFBP13732</strain>
    </source>
</reference>
<dbReference type="NCBIfam" id="NF004824">
    <property type="entry name" value="PRK06180.1"/>
    <property type="match status" value="1"/>
</dbReference>
<dbReference type="EMBL" id="QGAC01000010">
    <property type="protein sequence ID" value="TKJ90004.1"/>
    <property type="molecule type" value="Genomic_DNA"/>
</dbReference>
<dbReference type="InterPro" id="IPR020904">
    <property type="entry name" value="Sc_DH/Rdtase_CS"/>
</dbReference>
<dbReference type="PANTHER" id="PTHR43976">
    <property type="entry name" value="SHORT CHAIN DEHYDROGENASE"/>
    <property type="match status" value="1"/>
</dbReference>
<dbReference type="Proteomes" id="UP000306393">
    <property type="component" value="Unassembled WGS sequence"/>
</dbReference>
<feature type="domain" description="Ketoreductase" evidence="4">
    <location>
        <begin position="3"/>
        <end position="183"/>
    </location>
</feature>
<dbReference type="SUPFAM" id="SSF51735">
    <property type="entry name" value="NAD(P)-binding Rossmann-fold domains"/>
    <property type="match status" value="1"/>
</dbReference>
<dbReference type="InterPro" id="IPR057326">
    <property type="entry name" value="KR_dom"/>
</dbReference>
<evidence type="ECO:0000256" key="3">
    <source>
        <dbReference type="RuleBase" id="RU000363"/>
    </source>
</evidence>
<accession>A0A4U3F9J1</accession>